<sequence length="654" mass="69835">MPFHYSSTPEHPRTIDKVHNHRASTMSQAPDKKNSLWNKTKVIGKKNFDKAWDALDKLGPPVNRLTNKLGSEAFWPMTIDKESEKVARILQSFCKDGVYAEESKDSTPAPETKGGKQPIDKPRGKPKVLQKIPAEVIRQAKGLAIFTAMRTGLWFSGAGGSGVLIARVPETGEWSAPSGILLHTAALGFLVGADIYDCVMVINTYEALEAFTKVRVTLGGEIGVTAGPVGIGGVIESEVHKRRAPIWTYVKSRGLYAGVQIDGTVVIERIDENERFYGRKIPAKEILTGQARTDDPSVKMLTHTIRAAQGDVQFEQTPAGVNMATGPSPSDLQYEDLAGTQMAQVQPPPNYGPQCNTGPQDTNGAQYNAQPPYNAESQHNAGAPYNAGPYNAGPPHNPGAQPNVSLDDPSAIVTCPICEQSVSSLKINEHIDSNCQNFVEPKSSTGDLTSSQPNQGPPYNAGPQSNVGPYNVGTPYNPDQQNNAGPYNTGLQSNAGPPYHHGPQNNAGPPYNLDPQYNAGPQNNAEPQHNAGLYNPGPQNNAGPYNAHPPYNADPQSNPGPYNAGPYNTGPQHNPGSQNNAEPYNAHSPYTADPQHNAGLQNNTGPQSNTGPPYNPGPQSNAGPYNTGPQENPGPHNAGPQSNAGQSGPPRYYS</sequence>
<feature type="compositionally biased region" description="Polar residues" evidence="7">
    <location>
        <begin position="353"/>
        <end position="380"/>
    </location>
</feature>
<keyword evidence="1" id="KW-0479">Metal-binding</keyword>
<evidence type="ECO:0000313" key="10">
    <source>
        <dbReference type="Proteomes" id="UP000325945"/>
    </source>
</evidence>
<feature type="domain" description="UBZ4-type" evidence="8">
    <location>
        <begin position="412"/>
        <end position="440"/>
    </location>
</feature>
<evidence type="ECO:0000256" key="6">
    <source>
        <dbReference type="PROSITE-ProRule" id="PRU01256"/>
    </source>
</evidence>
<keyword evidence="5 6" id="KW-0234">DNA repair</keyword>
<evidence type="ECO:0000256" key="3">
    <source>
        <dbReference type="ARBA" id="ARBA00022771"/>
    </source>
</evidence>
<gene>
    <name evidence="9" type="ORF">BDV39DRAFT_180387</name>
</gene>
<feature type="region of interest" description="Disordered" evidence="7">
    <location>
        <begin position="1"/>
        <end position="34"/>
    </location>
</feature>
<dbReference type="CDD" id="cd11524">
    <property type="entry name" value="SYLF"/>
    <property type="match status" value="1"/>
</dbReference>
<feature type="compositionally biased region" description="Polar residues" evidence="7">
    <location>
        <begin position="598"/>
        <end position="630"/>
    </location>
</feature>
<evidence type="ECO:0000313" key="9">
    <source>
        <dbReference type="EMBL" id="KAE8324524.1"/>
    </source>
</evidence>
<dbReference type="InterPro" id="IPR006642">
    <property type="entry name" value="Rad18_UBZ4"/>
</dbReference>
<dbReference type="InterPro" id="IPR051702">
    <property type="entry name" value="SH3_domain_YSC84-like"/>
</dbReference>
<feature type="region of interest" description="Disordered" evidence="7">
    <location>
        <begin position="101"/>
        <end position="126"/>
    </location>
</feature>
<dbReference type="InterPro" id="IPR007461">
    <property type="entry name" value="Ysc84_actin-binding"/>
</dbReference>
<dbReference type="PROSITE" id="PS51908">
    <property type="entry name" value="ZF_UBZ4"/>
    <property type="match status" value="1"/>
</dbReference>
<name>A0A5N6WUG5_9EURO</name>
<keyword evidence="4" id="KW-0862">Zinc</keyword>
<evidence type="ECO:0000256" key="5">
    <source>
        <dbReference type="ARBA" id="ARBA00023204"/>
    </source>
</evidence>
<dbReference type="Proteomes" id="UP000325945">
    <property type="component" value="Unassembled WGS sequence"/>
</dbReference>
<feature type="compositionally biased region" description="Polar residues" evidence="7">
    <location>
        <begin position="569"/>
        <end position="582"/>
    </location>
</feature>
<feature type="compositionally biased region" description="Polar residues" evidence="7">
    <location>
        <begin position="477"/>
        <end position="495"/>
    </location>
</feature>
<evidence type="ECO:0000256" key="7">
    <source>
        <dbReference type="SAM" id="MobiDB-lite"/>
    </source>
</evidence>
<proteinExistence type="predicted"/>
<evidence type="ECO:0000259" key="8">
    <source>
        <dbReference type="PROSITE" id="PS51908"/>
    </source>
</evidence>
<evidence type="ECO:0000256" key="1">
    <source>
        <dbReference type="ARBA" id="ARBA00022723"/>
    </source>
</evidence>
<dbReference type="Gene3D" id="3.30.160.60">
    <property type="entry name" value="Classic Zinc Finger"/>
    <property type="match status" value="1"/>
</dbReference>
<feature type="compositionally biased region" description="Polar residues" evidence="7">
    <location>
        <begin position="438"/>
        <end position="454"/>
    </location>
</feature>
<dbReference type="GO" id="GO:0006281">
    <property type="term" value="P:DNA repair"/>
    <property type="evidence" value="ECO:0007669"/>
    <property type="project" value="UniProtKB-KW"/>
</dbReference>
<feature type="region of interest" description="Disordered" evidence="7">
    <location>
        <begin position="438"/>
        <end position="654"/>
    </location>
</feature>
<keyword evidence="3 6" id="KW-0863">Zinc-finger</keyword>
<evidence type="ECO:0000256" key="4">
    <source>
        <dbReference type="ARBA" id="ARBA00022833"/>
    </source>
</evidence>
<keyword evidence="2 6" id="KW-0227">DNA damage</keyword>
<keyword evidence="10" id="KW-1185">Reference proteome</keyword>
<dbReference type="Pfam" id="PF04366">
    <property type="entry name" value="Ysc84"/>
    <property type="match status" value="1"/>
</dbReference>
<organism evidence="9 10">
    <name type="scientific">Aspergillus sergii</name>
    <dbReference type="NCBI Taxonomy" id="1034303"/>
    <lineage>
        <taxon>Eukaryota</taxon>
        <taxon>Fungi</taxon>
        <taxon>Dikarya</taxon>
        <taxon>Ascomycota</taxon>
        <taxon>Pezizomycotina</taxon>
        <taxon>Eurotiomycetes</taxon>
        <taxon>Eurotiomycetidae</taxon>
        <taxon>Eurotiales</taxon>
        <taxon>Aspergillaceae</taxon>
        <taxon>Aspergillus</taxon>
        <taxon>Aspergillus subgen. Circumdati</taxon>
    </lineage>
</organism>
<evidence type="ECO:0000256" key="2">
    <source>
        <dbReference type="ARBA" id="ARBA00022763"/>
    </source>
</evidence>
<feature type="region of interest" description="Disordered" evidence="7">
    <location>
        <begin position="345"/>
        <end position="407"/>
    </location>
</feature>
<dbReference type="SMART" id="SM00734">
    <property type="entry name" value="ZnF_Rad18"/>
    <property type="match status" value="1"/>
</dbReference>
<accession>A0A5N6WUG5</accession>
<dbReference type="GO" id="GO:0003677">
    <property type="term" value="F:DNA binding"/>
    <property type="evidence" value="ECO:0007669"/>
    <property type="project" value="InterPro"/>
</dbReference>
<dbReference type="AlphaFoldDB" id="A0A5N6WUG5"/>
<dbReference type="PANTHER" id="PTHR15629:SF8">
    <property type="entry name" value="DUF500 DOMAIN PROTEIN (AFU_ORTHOLOGUE AFUA_5G07310)"/>
    <property type="match status" value="1"/>
</dbReference>
<dbReference type="PANTHER" id="PTHR15629">
    <property type="entry name" value="SH3YL1 PROTEIN"/>
    <property type="match status" value="1"/>
</dbReference>
<dbReference type="GO" id="GO:0035091">
    <property type="term" value="F:phosphatidylinositol binding"/>
    <property type="evidence" value="ECO:0007669"/>
    <property type="project" value="TreeGrafter"/>
</dbReference>
<dbReference type="EMBL" id="ML741817">
    <property type="protein sequence ID" value="KAE8324524.1"/>
    <property type="molecule type" value="Genomic_DNA"/>
</dbReference>
<dbReference type="GO" id="GO:0008270">
    <property type="term" value="F:zinc ion binding"/>
    <property type="evidence" value="ECO:0007669"/>
    <property type="project" value="UniProtKB-KW"/>
</dbReference>
<reference evidence="10" key="1">
    <citation type="submission" date="2019-04" db="EMBL/GenBank/DDBJ databases">
        <title>Friends and foes A comparative genomics studyof 23 Aspergillus species from section Flavi.</title>
        <authorList>
            <consortium name="DOE Joint Genome Institute"/>
            <person name="Kjaerbolling I."/>
            <person name="Vesth T."/>
            <person name="Frisvad J.C."/>
            <person name="Nybo J.L."/>
            <person name="Theobald S."/>
            <person name="Kildgaard S."/>
            <person name="Isbrandt T."/>
            <person name="Kuo A."/>
            <person name="Sato A."/>
            <person name="Lyhne E.K."/>
            <person name="Kogle M.E."/>
            <person name="Wiebenga A."/>
            <person name="Kun R.S."/>
            <person name="Lubbers R.J."/>
            <person name="Makela M.R."/>
            <person name="Barry K."/>
            <person name="Chovatia M."/>
            <person name="Clum A."/>
            <person name="Daum C."/>
            <person name="Haridas S."/>
            <person name="He G."/>
            <person name="LaButti K."/>
            <person name="Lipzen A."/>
            <person name="Mondo S."/>
            <person name="Riley R."/>
            <person name="Salamov A."/>
            <person name="Simmons B.A."/>
            <person name="Magnuson J.K."/>
            <person name="Henrissat B."/>
            <person name="Mortensen U.H."/>
            <person name="Larsen T.O."/>
            <person name="Devries R.P."/>
            <person name="Grigoriev I.V."/>
            <person name="Machida M."/>
            <person name="Baker S.E."/>
            <person name="Andersen M.R."/>
        </authorList>
    </citation>
    <scope>NUCLEOTIDE SEQUENCE [LARGE SCALE GENOMIC DNA]</scope>
    <source>
        <strain evidence="10">CBS 130017</strain>
    </source>
</reference>
<protein>
    <recommendedName>
        <fullName evidence="8">UBZ4-type domain-containing protein</fullName>
    </recommendedName>
</protein>